<proteinExistence type="predicted"/>
<dbReference type="Proteomes" id="UP001519345">
    <property type="component" value="Unassembled WGS sequence"/>
</dbReference>
<reference evidence="1 2" key="1">
    <citation type="submission" date="2021-03" db="EMBL/GenBank/DDBJ databases">
        <title>Genomic Encyclopedia of Type Strains, Phase IV (KMG-IV): sequencing the most valuable type-strain genomes for metagenomic binning, comparative biology and taxonomic classification.</title>
        <authorList>
            <person name="Goeker M."/>
        </authorList>
    </citation>
    <scope>NUCLEOTIDE SEQUENCE [LARGE SCALE GENOMIC DNA]</scope>
    <source>
        <strain evidence="1 2">DSM 25609</strain>
    </source>
</reference>
<sequence>MDINGYSAMMESIYGEENLNNVYLESLIERMTNGETLP</sequence>
<protein>
    <submittedName>
        <fullName evidence="1">Uncharacterized protein</fullName>
    </submittedName>
</protein>
<gene>
    <name evidence="1" type="ORF">J2Z83_002738</name>
</gene>
<accession>A0ABS4II22</accession>
<organism evidence="1 2">
    <name type="scientific">Virgibacillus natechei</name>
    <dbReference type="NCBI Taxonomy" id="1216297"/>
    <lineage>
        <taxon>Bacteria</taxon>
        <taxon>Bacillati</taxon>
        <taxon>Bacillota</taxon>
        <taxon>Bacilli</taxon>
        <taxon>Bacillales</taxon>
        <taxon>Bacillaceae</taxon>
        <taxon>Virgibacillus</taxon>
    </lineage>
</organism>
<dbReference type="EMBL" id="JAGGKX010000015">
    <property type="protein sequence ID" value="MBP1970602.1"/>
    <property type="molecule type" value="Genomic_DNA"/>
</dbReference>
<evidence type="ECO:0000313" key="2">
    <source>
        <dbReference type="Proteomes" id="UP001519345"/>
    </source>
</evidence>
<keyword evidence="2" id="KW-1185">Reference proteome</keyword>
<comment type="caution">
    <text evidence="1">The sequence shown here is derived from an EMBL/GenBank/DDBJ whole genome shotgun (WGS) entry which is preliminary data.</text>
</comment>
<evidence type="ECO:0000313" key="1">
    <source>
        <dbReference type="EMBL" id="MBP1970602.1"/>
    </source>
</evidence>
<name>A0ABS4II22_9BACI</name>